<keyword evidence="4" id="KW-0808">Transferase</keyword>
<feature type="domain" description="Mab-21-like HhH/H2TH-like" evidence="13">
    <location>
        <begin position="206"/>
        <end position="296"/>
    </location>
</feature>
<dbReference type="Gene3D" id="3.30.460.90">
    <property type="match status" value="1"/>
</dbReference>
<dbReference type="Gene3D" id="1.10.1410.40">
    <property type="match status" value="1"/>
</dbReference>
<evidence type="ECO:0000256" key="11">
    <source>
        <dbReference type="ARBA" id="ARBA00023211"/>
    </source>
</evidence>
<dbReference type="InterPro" id="IPR046906">
    <property type="entry name" value="Mab-21_HhH/H2TH-like"/>
</dbReference>
<dbReference type="PANTHER" id="PTHR10656:SF42">
    <property type="entry name" value="CYCLIC GMP-AMP SYNTHASE-LIKE PROTEIN-RELATED"/>
    <property type="match status" value="1"/>
</dbReference>
<dbReference type="PANTHER" id="PTHR10656">
    <property type="entry name" value="CELL FATE DETERMINING PROTEIN MAB21-RELATED"/>
    <property type="match status" value="1"/>
</dbReference>
<keyword evidence="10" id="KW-0342">GTP-binding</keyword>
<organism evidence="14 15">
    <name type="scientific">Iphiclides podalirius</name>
    <name type="common">scarce swallowtail</name>
    <dbReference type="NCBI Taxonomy" id="110791"/>
    <lineage>
        <taxon>Eukaryota</taxon>
        <taxon>Metazoa</taxon>
        <taxon>Ecdysozoa</taxon>
        <taxon>Arthropoda</taxon>
        <taxon>Hexapoda</taxon>
        <taxon>Insecta</taxon>
        <taxon>Pterygota</taxon>
        <taxon>Neoptera</taxon>
        <taxon>Endopterygota</taxon>
        <taxon>Lepidoptera</taxon>
        <taxon>Glossata</taxon>
        <taxon>Ditrysia</taxon>
        <taxon>Papilionoidea</taxon>
        <taxon>Papilionidae</taxon>
        <taxon>Papilioninae</taxon>
        <taxon>Iphiclides</taxon>
    </lineage>
</organism>
<dbReference type="Pfam" id="PF20266">
    <property type="entry name" value="Mab-21_C"/>
    <property type="match status" value="1"/>
</dbReference>
<accession>A0ABN8J2U2</accession>
<dbReference type="EMBL" id="OW152820">
    <property type="protein sequence ID" value="CAH2075010.1"/>
    <property type="molecule type" value="Genomic_DNA"/>
</dbReference>
<keyword evidence="8" id="KW-0067">ATP-binding</keyword>
<feature type="domain" description="Mab-21-like nucleotidyltransferase" evidence="12">
    <location>
        <begin position="7"/>
        <end position="201"/>
    </location>
</feature>
<comment type="similarity">
    <text evidence="3">Belongs to the mab-21 family.</text>
</comment>
<keyword evidence="9" id="KW-0460">Magnesium</keyword>
<keyword evidence="11" id="KW-0464">Manganese</keyword>
<evidence type="ECO:0000256" key="6">
    <source>
        <dbReference type="ARBA" id="ARBA00022723"/>
    </source>
</evidence>
<dbReference type="Proteomes" id="UP000837857">
    <property type="component" value="Chromosome 8"/>
</dbReference>
<sequence>MFGGSVYDDIKISKMDEFDINIVIRLPISYEEGEDGIIIENDQPGFVRLRIVNGFDHLDKQQEWEKCHKVTRDWRDGSKYFLQSRFRHWMHRIVQKALNEMNGRVTVNGVDYILNYRESGPAYTLNVSSGAADEDFKLDVDIVPVIRFMHPRWPKSYRTIEDSQAKEWYAVPKPIKGIADEKAKSRCWRLSFQVYEREKLKKNHNLKMTLRLIKKLRDALNMKCIVSYYIKTLFLWKVENVKSKDFWQNNLTVLFHAMLEDLYEAVKNKSIPNFWNKKNNLIESMKPGTQTVYAARLKVVLDSIQTNNIEKIVQALLTKEEIKQFKCSEFYLKRLPLTNFPSLSHEIQRSVLVASLSSEEYVGRMISN</sequence>
<evidence type="ECO:0000256" key="3">
    <source>
        <dbReference type="ARBA" id="ARBA00008307"/>
    </source>
</evidence>
<keyword evidence="7" id="KW-0547">Nucleotide-binding</keyword>
<proteinExistence type="inferred from homology"/>
<evidence type="ECO:0000256" key="8">
    <source>
        <dbReference type="ARBA" id="ARBA00022840"/>
    </source>
</evidence>
<evidence type="ECO:0000256" key="9">
    <source>
        <dbReference type="ARBA" id="ARBA00022842"/>
    </source>
</evidence>
<reference evidence="14" key="1">
    <citation type="submission" date="2022-03" db="EMBL/GenBank/DDBJ databases">
        <authorList>
            <person name="Martin H S."/>
        </authorList>
    </citation>
    <scope>NUCLEOTIDE SEQUENCE</scope>
</reference>
<dbReference type="InterPro" id="IPR046903">
    <property type="entry name" value="Mab-21-like_nuc_Trfase"/>
</dbReference>
<name>A0ABN8J2U2_9NEOP</name>
<dbReference type="Pfam" id="PF03281">
    <property type="entry name" value="Mab-21"/>
    <property type="match status" value="1"/>
</dbReference>
<gene>
    <name evidence="14" type="ORF">IPOD504_LOCUS16421</name>
</gene>
<evidence type="ECO:0000256" key="10">
    <source>
        <dbReference type="ARBA" id="ARBA00023134"/>
    </source>
</evidence>
<evidence type="ECO:0000256" key="1">
    <source>
        <dbReference type="ARBA" id="ARBA00001936"/>
    </source>
</evidence>
<comment type="cofactor">
    <cofactor evidence="2">
        <name>Mg(2+)</name>
        <dbReference type="ChEBI" id="CHEBI:18420"/>
    </cofactor>
</comment>
<evidence type="ECO:0000256" key="2">
    <source>
        <dbReference type="ARBA" id="ARBA00001946"/>
    </source>
</evidence>
<keyword evidence="15" id="KW-1185">Reference proteome</keyword>
<keyword evidence="6" id="KW-0479">Metal-binding</keyword>
<dbReference type="InterPro" id="IPR024810">
    <property type="entry name" value="MAB21L/cGLR"/>
</dbReference>
<evidence type="ECO:0000313" key="14">
    <source>
        <dbReference type="EMBL" id="CAH2075010.1"/>
    </source>
</evidence>
<feature type="non-terminal residue" evidence="14">
    <location>
        <position position="368"/>
    </location>
</feature>
<evidence type="ECO:0000259" key="13">
    <source>
        <dbReference type="Pfam" id="PF20266"/>
    </source>
</evidence>
<comment type="cofactor">
    <cofactor evidence="1">
        <name>Mn(2+)</name>
        <dbReference type="ChEBI" id="CHEBI:29035"/>
    </cofactor>
</comment>
<evidence type="ECO:0000313" key="15">
    <source>
        <dbReference type="Proteomes" id="UP000837857"/>
    </source>
</evidence>
<protein>
    <submittedName>
        <fullName evidence="14">Uncharacterized protein</fullName>
    </submittedName>
</protein>
<keyword evidence="5" id="KW-0548">Nucleotidyltransferase</keyword>
<evidence type="ECO:0000256" key="4">
    <source>
        <dbReference type="ARBA" id="ARBA00022679"/>
    </source>
</evidence>
<evidence type="ECO:0000256" key="5">
    <source>
        <dbReference type="ARBA" id="ARBA00022695"/>
    </source>
</evidence>
<evidence type="ECO:0000259" key="12">
    <source>
        <dbReference type="Pfam" id="PF03281"/>
    </source>
</evidence>
<dbReference type="SMART" id="SM01265">
    <property type="entry name" value="Mab-21"/>
    <property type="match status" value="1"/>
</dbReference>
<evidence type="ECO:0000256" key="7">
    <source>
        <dbReference type="ARBA" id="ARBA00022741"/>
    </source>
</evidence>